<feature type="region of interest" description="Disordered" evidence="1">
    <location>
        <begin position="93"/>
        <end position="114"/>
    </location>
</feature>
<feature type="compositionally biased region" description="Low complexity" evidence="1">
    <location>
        <begin position="97"/>
        <end position="114"/>
    </location>
</feature>
<sequence length="114" mass="12771">MLTYALREAHARQTRSHGINPTADATPRADDERHVCSRKPLPKLSLSGYRQVPAQLAEPFTGWPSHRDVMKLRPHLGTTILFCAIKENPRRKNCRVPPARRAPGAGRHGACMRS</sequence>
<comment type="caution">
    <text evidence="2">The sequence shown here is derived from an EMBL/GenBank/DDBJ whole genome shotgun (WGS) entry which is preliminary data.</text>
</comment>
<proteinExistence type="predicted"/>
<evidence type="ECO:0000313" key="2">
    <source>
        <dbReference type="EMBL" id="PMS31424.1"/>
    </source>
</evidence>
<dbReference type="Proteomes" id="UP000235659">
    <property type="component" value="Unassembled WGS sequence"/>
</dbReference>
<accession>A0ABX4V704</accession>
<reference evidence="2 3" key="1">
    <citation type="submission" date="2018-01" db="EMBL/GenBank/DDBJ databases">
        <title>Whole genome analyses suggest that Burkholderia sensu lato contains two further novel genera in the rhizoxinica-symbiotica group Mycetohabitans gen. nov., and Trinickia gen. nov.: implications for the evolution of diazotrophy and nodulation in the Burkholderiaceae.</title>
        <authorList>
            <person name="Estrada-de los Santos P."/>
            <person name="Palmer M."/>
            <person name="Chavez-Ramirez B."/>
            <person name="Beukes C."/>
            <person name="Steenkamp E.T."/>
            <person name="Hirsch A.M."/>
            <person name="Manyaka P."/>
            <person name="Maluk M."/>
            <person name="Lafos M."/>
            <person name="Crook M."/>
            <person name="Gross E."/>
            <person name="Simon M.F."/>
            <person name="Bueno dos Reis Junior F."/>
            <person name="Poole P.S."/>
            <person name="Venter S.N."/>
            <person name="James E.K."/>
        </authorList>
    </citation>
    <scope>NUCLEOTIDE SEQUENCE [LARGE SCALE GENOMIC DNA]</scope>
    <source>
        <strain evidence="2 3">WSM 3937</strain>
    </source>
</reference>
<organism evidence="2 3">
    <name type="scientific">Paraburkholderia rhynchosiae</name>
    <dbReference type="NCBI Taxonomy" id="487049"/>
    <lineage>
        <taxon>Bacteria</taxon>
        <taxon>Pseudomonadati</taxon>
        <taxon>Pseudomonadota</taxon>
        <taxon>Betaproteobacteria</taxon>
        <taxon>Burkholderiales</taxon>
        <taxon>Burkholderiaceae</taxon>
        <taxon>Paraburkholderia</taxon>
    </lineage>
</organism>
<gene>
    <name evidence="2" type="ORF">C0Z16_10725</name>
</gene>
<keyword evidence="3" id="KW-1185">Reference proteome</keyword>
<dbReference type="EMBL" id="PNXY01000006">
    <property type="protein sequence ID" value="PMS31424.1"/>
    <property type="molecule type" value="Genomic_DNA"/>
</dbReference>
<feature type="region of interest" description="Disordered" evidence="1">
    <location>
        <begin position="7"/>
        <end position="34"/>
    </location>
</feature>
<evidence type="ECO:0000313" key="3">
    <source>
        <dbReference type="Proteomes" id="UP000235659"/>
    </source>
</evidence>
<protein>
    <submittedName>
        <fullName evidence="2">Uncharacterized protein</fullName>
    </submittedName>
</protein>
<name>A0ABX4V704_9BURK</name>
<evidence type="ECO:0000256" key="1">
    <source>
        <dbReference type="SAM" id="MobiDB-lite"/>
    </source>
</evidence>